<dbReference type="AlphaFoldDB" id="A0A3B7MNW0"/>
<evidence type="ECO:0000313" key="4">
    <source>
        <dbReference type="Proteomes" id="UP000263900"/>
    </source>
</evidence>
<dbReference type="EMBL" id="CP032157">
    <property type="protein sequence ID" value="AXY76182.1"/>
    <property type="molecule type" value="Genomic_DNA"/>
</dbReference>
<dbReference type="SUPFAM" id="SSF55874">
    <property type="entry name" value="ATPase domain of HSP90 chaperone/DNA topoisomerase II/histidine kinase"/>
    <property type="match status" value="1"/>
</dbReference>
<dbReference type="PANTHER" id="PTHR34220">
    <property type="entry name" value="SENSOR HISTIDINE KINASE YPDA"/>
    <property type="match status" value="1"/>
</dbReference>
<keyword evidence="1" id="KW-0472">Membrane</keyword>
<keyword evidence="4" id="KW-1185">Reference proteome</keyword>
<dbReference type="InterPro" id="IPR050640">
    <property type="entry name" value="Bact_2-comp_sensor_kinase"/>
</dbReference>
<organism evidence="3 4">
    <name type="scientific">Paraflavitalea soli</name>
    <dbReference type="NCBI Taxonomy" id="2315862"/>
    <lineage>
        <taxon>Bacteria</taxon>
        <taxon>Pseudomonadati</taxon>
        <taxon>Bacteroidota</taxon>
        <taxon>Chitinophagia</taxon>
        <taxon>Chitinophagales</taxon>
        <taxon>Chitinophagaceae</taxon>
        <taxon>Paraflavitalea</taxon>
    </lineage>
</organism>
<keyword evidence="1" id="KW-1133">Transmembrane helix</keyword>
<dbReference type="InterPro" id="IPR010559">
    <property type="entry name" value="Sig_transdc_His_kin_internal"/>
</dbReference>
<dbReference type="PANTHER" id="PTHR34220:SF7">
    <property type="entry name" value="SENSOR HISTIDINE KINASE YPDA"/>
    <property type="match status" value="1"/>
</dbReference>
<dbReference type="Pfam" id="PF06580">
    <property type="entry name" value="His_kinase"/>
    <property type="match status" value="1"/>
</dbReference>
<feature type="transmembrane region" description="Helical" evidence="1">
    <location>
        <begin position="118"/>
        <end position="138"/>
    </location>
</feature>
<name>A0A3B7MNW0_9BACT</name>
<gene>
    <name evidence="3" type="ORF">D3H65_20280</name>
</gene>
<dbReference type="RefSeq" id="WP_119052061.1">
    <property type="nucleotide sequence ID" value="NZ_CP032157.1"/>
</dbReference>
<dbReference type="GO" id="GO:0016020">
    <property type="term" value="C:membrane"/>
    <property type="evidence" value="ECO:0007669"/>
    <property type="project" value="InterPro"/>
</dbReference>
<dbReference type="GO" id="GO:0000155">
    <property type="term" value="F:phosphorelay sensor kinase activity"/>
    <property type="evidence" value="ECO:0007669"/>
    <property type="project" value="InterPro"/>
</dbReference>
<reference evidence="3 4" key="1">
    <citation type="submission" date="2018-09" db="EMBL/GenBank/DDBJ databases">
        <title>Genome sequencing of strain 6GH32-13.</title>
        <authorList>
            <person name="Weon H.-Y."/>
            <person name="Heo J."/>
            <person name="Kwon S.-W."/>
        </authorList>
    </citation>
    <scope>NUCLEOTIDE SEQUENCE [LARGE SCALE GENOMIC DNA]</scope>
    <source>
        <strain evidence="3 4">5GH32-13</strain>
    </source>
</reference>
<sequence>MFTHPYRYLFIVLLSAYAYINTVLCEVYRYFHIEVAWYHALLTVVLITWITWEGNRLIEKGVMKRFPPQEQRIAYLAVFFAGGIGVACIAATLVVYGMGALVYSYSFRQYEMPLKLNLIYAGLINLFFHLLNMILFFFREYRIKYTEAEELKRISTQAQLQAIKSQVNPHFLFNNLNVLSGMVIKDNPGANRFIEEFSKVYRYILKSQDKELVELEKELAFIKPYVYLLQQRYPDGLKVDIGIPEQYYDCYIIPVALQMLIENAIKHNVISSSSPLHIEVLANGGGILTVRNNRQPRRSVEQSNRIGLNNIAKRYELVCGRQIGIHKTQEVFEVQLPLLQLN</sequence>
<feature type="transmembrane region" description="Helical" evidence="1">
    <location>
        <begin position="73"/>
        <end position="98"/>
    </location>
</feature>
<feature type="domain" description="Signal transduction histidine kinase internal region" evidence="2">
    <location>
        <begin position="158"/>
        <end position="235"/>
    </location>
</feature>
<dbReference type="KEGG" id="pseg:D3H65_20280"/>
<proteinExistence type="predicted"/>
<dbReference type="Proteomes" id="UP000263900">
    <property type="component" value="Chromosome"/>
</dbReference>
<keyword evidence="1" id="KW-0812">Transmembrane</keyword>
<dbReference type="InterPro" id="IPR036890">
    <property type="entry name" value="HATPase_C_sf"/>
</dbReference>
<accession>A0A3B7MNW0</accession>
<dbReference type="OrthoDB" id="9809908at2"/>
<evidence type="ECO:0000313" key="3">
    <source>
        <dbReference type="EMBL" id="AXY76182.1"/>
    </source>
</evidence>
<protein>
    <submittedName>
        <fullName evidence="3">Sensor protein lytS</fullName>
    </submittedName>
</protein>
<feature type="transmembrane region" description="Helical" evidence="1">
    <location>
        <begin position="35"/>
        <end position="52"/>
    </location>
</feature>
<evidence type="ECO:0000259" key="2">
    <source>
        <dbReference type="Pfam" id="PF06580"/>
    </source>
</evidence>
<evidence type="ECO:0000256" key="1">
    <source>
        <dbReference type="SAM" id="Phobius"/>
    </source>
</evidence>